<proteinExistence type="predicted"/>
<dbReference type="Proteomes" id="UP000028999">
    <property type="component" value="Unassembled WGS sequence"/>
</dbReference>
<protein>
    <submittedName>
        <fullName evidence="1">BnaC02g41830D protein</fullName>
    </submittedName>
</protein>
<dbReference type="Gramene" id="CDY40814">
    <property type="protein sequence ID" value="CDY40814"/>
    <property type="gene ID" value="GSBRNA2T00071738001"/>
</dbReference>
<keyword evidence="2" id="KW-1185">Reference proteome</keyword>
<name>A0A078HTZ1_BRANA</name>
<evidence type="ECO:0000313" key="1">
    <source>
        <dbReference type="EMBL" id="CDY40814.1"/>
    </source>
</evidence>
<reference evidence="1 2" key="1">
    <citation type="journal article" date="2014" name="Science">
        <title>Plant genetics. Early allopolyploid evolution in the post-Neolithic Brassica napus oilseed genome.</title>
        <authorList>
            <person name="Chalhoub B."/>
            <person name="Denoeud F."/>
            <person name="Liu S."/>
            <person name="Parkin I.A."/>
            <person name="Tang H."/>
            <person name="Wang X."/>
            <person name="Chiquet J."/>
            <person name="Belcram H."/>
            <person name="Tong C."/>
            <person name="Samans B."/>
            <person name="Correa M."/>
            <person name="Da Silva C."/>
            <person name="Just J."/>
            <person name="Falentin C."/>
            <person name="Koh C.S."/>
            <person name="Le Clainche I."/>
            <person name="Bernard M."/>
            <person name="Bento P."/>
            <person name="Noel B."/>
            <person name="Labadie K."/>
            <person name="Alberti A."/>
            <person name="Charles M."/>
            <person name="Arnaud D."/>
            <person name="Guo H."/>
            <person name="Daviaud C."/>
            <person name="Alamery S."/>
            <person name="Jabbari K."/>
            <person name="Zhao M."/>
            <person name="Edger P.P."/>
            <person name="Chelaifa H."/>
            <person name="Tack D."/>
            <person name="Lassalle G."/>
            <person name="Mestiri I."/>
            <person name="Schnel N."/>
            <person name="Le Paslier M.C."/>
            <person name="Fan G."/>
            <person name="Renault V."/>
            <person name="Bayer P.E."/>
            <person name="Golicz A.A."/>
            <person name="Manoli S."/>
            <person name="Lee T.H."/>
            <person name="Thi V.H."/>
            <person name="Chalabi S."/>
            <person name="Hu Q."/>
            <person name="Fan C."/>
            <person name="Tollenaere R."/>
            <person name="Lu Y."/>
            <person name="Battail C."/>
            <person name="Shen J."/>
            <person name="Sidebottom C.H."/>
            <person name="Wang X."/>
            <person name="Canaguier A."/>
            <person name="Chauveau A."/>
            <person name="Berard A."/>
            <person name="Deniot G."/>
            <person name="Guan M."/>
            <person name="Liu Z."/>
            <person name="Sun F."/>
            <person name="Lim Y.P."/>
            <person name="Lyons E."/>
            <person name="Town C.D."/>
            <person name="Bancroft I."/>
            <person name="Wang X."/>
            <person name="Meng J."/>
            <person name="Ma J."/>
            <person name="Pires J.C."/>
            <person name="King G.J."/>
            <person name="Brunel D."/>
            <person name="Delourme R."/>
            <person name="Renard M."/>
            <person name="Aury J.M."/>
            <person name="Adams K.L."/>
            <person name="Batley J."/>
            <person name="Snowdon R.J."/>
            <person name="Tost J."/>
            <person name="Edwards D."/>
            <person name="Zhou Y."/>
            <person name="Hua W."/>
            <person name="Sharpe A.G."/>
            <person name="Paterson A.H."/>
            <person name="Guan C."/>
            <person name="Wincker P."/>
        </authorList>
    </citation>
    <scope>NUCLEOTIDE SEQUENCE [LARGE SCALE GENOMIC DNA]</scope>
    <source>
        <strain evidence="2">cv. Darmor-bzh</strain>
    </source>
</reference>
<dbReference type="AlphaFoldDB" id="A0A078HTZ1"/>
<gene>
    <name evidence="1" type="primary">BnaC02g41830D</name>
    <name evidence="1" type="ORF">GSBRNA2T00071738001</name>
</gene>
<dbReference type="PaxDb" id="3708-A0A078HTZ1"/>
<accession>A0A078HTZ1</accession>
<organism evidence="1 2">
    <name type="scientific">Brassica napus</name>
    <name type="common">Rape</name>
    <dbReference type="NCBI Taxonomy" id="3708"/>
    <lineage>
        <taxon>Eukaryota</taxon>
        <taxon>Viridiplantae</taxon>
        <taxon>Streptophyta</taxon>
        <taxon>Embryophyta</taxon>
        <taxon>Tracheophyta</taxon>
        <taxon>Spermatophyta</taxon>
        <taxon>Magnoliopsida</taxon>
        <taxon>eudicotyledons</taxon>
        <taxon>Gunneridae</taxon>
        <taxon>Pentapetalae</taxon>
        <taxon>rosids</taxon>
        <taxon>malvids</taxon>
        <taxon>Brassicales</taxon>
        <taxon>Brassicaceae</taxon>
        <taxon>Brassiceae</taxon>
        <taxon>Brassica</taxon>
    </lineage>
</organism>
<sequence length="21" mass="2314">MTIPLVGFRSVLSPSFLHPSQ</sequence>
<evidence type="ECO:0000313" key="2">
    <source>
        <dbReference type="Proteomes" id="UP000028999"/>
    </source>
</evidence>
<dbReference type="EMBL" id="LK032479">
    <property type="protein sequence ID" value="CDY40814.1"/>
    <property type="molecule type" value="Genomic_DNA"/>
</dbReference>